<accession>A0A2P2NH80</accession>
<evidence type="ECO:0000313" key="1">
    <source>
        <dbReference type="EMBL" id="MBX41852.1"/>
    </source>
</evidence>
<dbReference type="AlphaFoldDB" id="A0A2P2NH80"/>
<sequence>MNQQYHIIQTAITWNSRKTRMAQKNFTKDLVKINTYSNK</sequence>
<dbReference type="EMBL" id="GGEC01061368">
    <property type="protein sequence ID" value="MBX41852.1"/>
    <property type="molecule type" value="Transcribed_RNA"/>
</dbReference>
<proteinExistence type="predicted"/>
<name>A0A2P2NH80_RHIMU</name>
<organism evidence="1">
    <name type="scientific">Rhizophora mucronata</name>
    <name type="common">Asiatic mangrove</name>
    <dbReference type="NCBI Taxonomy" id="61149"/>
    <lineage>
        <taxon>Eukaryota</taxon>
        <taxon>Viridiplantae</taxon>
        <taxon>Streptophyta</taxon>
        <taxon>Embryophyta</taxon>
        <taxon>Tracheophyta</taxon>
        <taxon>Spermatophyta</taxon>
        <taxon>Magnoliopsida</taxon>
        <taxon>eudicotyledons</taxon>
        <taxon>Gunneridae</taxon>
        <taxon>Pentapetalae</taxon>
        <taxon>rosids</taxon>
        <taxon>fabids</taxon>
        <taxon>Malpighiales</taxon>
        <taxon>Rhizophoraceae</taxon>
        <taxon>Rhizophora</taxon>
    </lineage>
</organism>
<protein>
    <submittedName>
        <fullName evidence="1">Uncharacterized protein</fullName>
    </submittedName>
</protein>
<reference evidence="1" key="1">
    <citation type="submission" date="2018-02" db="EMBL/GenBank/DDBJ databases">
        <title>Rhizophora mucronata_Transcriptome.</title>
        <authorList>
            <person name="Meera S.P."/>
            <person name="Sreeshan A."/>
            <person name="Augustine A."/>
        </authorList>
    </citation>
    <scope>NUCLEOTIDE SEQUENCE</scope>
    <source>
        <tissue evidence="1">Leaf</tissue>
    </source>
</reference>